<gene>
    <name evidence="1" type="ordered locus">CA2559_02140</name>
</gene>
<accession>A3U5K0</accession>
<keyword evidence="2" id="KW-1185">Reference proteome</keyword>
<proteinExistence type="predicted"/>
<protein>
    <submittedName>
        <fullName evidence="1">Uncharacterized protein</fullName>
    </submittedName>
</protein>
<dbReference type="HOGENOM" id="CLU_1330544_0_0_10"/>
<dbReference type="EMBL" id="CP002046">
    <property type="protein sequence ID" value="EAP87517.1"/>
    <property type="molecule type" value="Genomic_DNA"/>
</dbReference>
<dbReference type="eggNOG" id="COG4319">
    <property type="taxonomic scope" value="Bacteria"/>
</dbReference>
<reference evidence="1 2" key="1">
    <citation type="journal article" date="2010" name="J. Bacteriol.">
        <title>The complete genome sequence of Croceibacter atlanticus HTCC2559T.</title>
        <authorList>
            <person name="Oh H.M."/>
            <person name="Kang I."/>
            <person name="Ferriera S."/>
            <person name="Giovannoni S.J."/>
            <person name="Cho J.C."/>
        </authorList>
    </citation>
    <scope>NUCLEOTIDE SEQUENCE [LARGE SCALE GENOMIC DNA]</scope>
    <source>
        <strain evidence="2">ATCC BAA-628 / HTCC2559 / KCTC 12090</strain>
    </source>
</reference>
<evidence type="ECO:0000313" key="2">
    <source>
        <dbReference type="Proteomes" id="UP000002297"/>
    </source>
</evidence>
<dbReference type="OrthoDB" id="982449at2"/>
<organism evidence="1 2">
    <name type="scientific">Croceibacter atlanticus (strain ATCC BAA-628 / JCM 21780 / CIP 108009 / IAM 15332 / KCTC 12090 / HTCC2559)</name>
    <dbReference type="NCBI Taxonomy" id="216432"/>
    <lineage>
        <taxon>Bacteria</taxon>
        <taxon>Pseudomonadati</taxon>
        <taxon>Bacteroidota</taxon>
        <taxon>Flavobacteriia</taxon>
        <taxon>Flavobacteriales</taxon>
        <taxon>Flavobacteriaceae</taxon>
        <taxon>Croceibacter</taxon>
    </lineage>
</organism>
<dbReference type="RefSeq" id="WP_013186195.1">
    <property type="nucleotide sequence ID" value="NC_014230.1"/>
</dbReference>
<dbReference type="GeneID" id="89452224"/>
<dbReference type="STRING" id="216432.CA2559_02140"/>
<name>A3U5K0_CROAH</name>
<dbReference type="Proteomes" id="UP000002297">
    <property type="component" value="Chromosome"/>
</dbReference>
<dbReference type="KEGG" id="cat:CA2559_02140"/>
<dbReference type="AlphaFoldDB" id="A3U5K0"/>
<evidence type="ECO:0000313" key="1">
    <source>
        <dbReference type="EMBL" id="EAP87517.1"/>
    </source>
</evidence>
<sequence>MKHIITYVILLAATLTGYSQNAKKEIETDFNTYLTAIINKEFETAIEYTAEGIFELIPREQLLVAMQSAFNSESMNLRFDNTNIKDINEPELINEKYYATLSYSNDMYIGFVDNSVEDSEDEELQEKKELQQSMMLVSFYKNFGEENVTYLEDKDQYKISVQKRVIAESPNGITNWKFIVVEKNMKPILEMFLPSEIIEKL</sequence>